<reference evidence="3" key="3">
    <citation type="submission" date="2017-01" db="EMBL/GenBank/DDBJ databases">
        <authorList>
            <person name="Varghese N."/>
            <person name="Submissions S."/>
        </authorList>
    </citation>
    <scope>NUCLEOTIDE SEQUENCE [LARGE SCALE GENOMIC DNA]</scope>
    <source>
        <strain evidence="3">DSM 21068</strain>
    </source>
</reference>
<dbReference type="OrthoDB" id="9779418at2"/>
<dbReference type="InterPro" id="IPR002591">
    <property type="entry name" value="Phosphodiest/P_Trfase"/>
</dbReference>
<dbReference type="Gene3D" id="3.30.1360.180">
    <property type="match status" value="1"/>
</dbReference>
<gene>
    <name evidence="1" type="ORF">B0A70_01220</name>
    <name evidence="2" type="ORF">SAMN05421796_10421</name>
</gene>
<accession>A0A1N7M710</accession>
<protein>
    <submittedName>
        <fullName evidence="1">Alkaline phosphatase family protein</fullName>
    </submittedName>
    <submittedName>
        <fullName evidence="2">Predicted pyrophosphatase or phosphodiesterase, AlkP superfamily</fullName>
    </submittedName>
</protein>
<dbReference type="InterPro" id="IPR017850">
    <property type="entry name" value="Alkaline_phosphatase_core_sf"/>
</dbReference>
<keyword evidence="4" id="KW-1185">Reference proteome</keyword>
<dbReference type="Pfam" id="PF01663">
    <property type="entry name" value="Phosphodiest"/>
    <property type="match status" value="1"/>
</dbReference>
<dbReference type="PANTHER" id="PTHR10151">
    <property type="entry name" value="ECTONUCLEOTIDE PYROPHOSPHATASE/PHOSPHODIESTERASE"/>
    <property type="match status" value="1"/>
</dbReference>
<evidence type="ECO:0000313" key="3">
    <source>
        <dbReference type="Proteomes" id="UP000186246"/>
    </source>
</evidence>
<dbReference type="Proteomes" id="UP000238314">
    <property type="component" value="Unassembled WGS sequence"/>
</dbReference>
<dbReference type="CDD" id="cd16018">
    <property type="entry name" value="Enpp"/>
    <property type="match status" value="1"/>
</dbReference>
<dbReference type="STRING" id="551459.SAMN05421796_10421"/>
<dbReference type="SUPFAM" id="SSF53649">
    <property type="entry name" value="Alkaline phosphatase-like"/>
    <property type="match status" value="1"/>
</dbReference>
<sequence length="425" mass="48752">MKKTFAIFLLTLSIIITGQQVISDTAQVVIPNRFNNADAKTKPYVIMISTDGFRYDYAKKYNAQNLLKFSNEGVQAKAMIPSYPSITFPNHWSLITGLYPSHHGLIDNYFYDYGRKEKYAMSKKENAEDGSWYGGIPLWALAEKQGMVSASMQWVGSASDAGGLRPTYYYHYHEKFKPTEKVDKVINWLKLPESQRPHFIAMYFPEVDAAGHHFGPEARETETAVQLVDAAIGSLVQKVNDLGLENVNFIFVSDHGMIQVDGGNPLEIPMMLFDKKRFDFYNSQTLLRVYVKNPEEVKKVYKNLKINKTDDYEVYLDKKLPRYLHFSSRDDRYNRIGQILLIPKAPKVFLEKNQKTSVGKHGYDPMLVPEMKATFFAWGPEFKNNFVIDEFSNVNVYPLVAKLLGLKTENKIDGKLKVLKETLKQ</sequence>
<dbReference type="Proteomes" id="UP000186246">
    <property type="component" value="Unassembled WGS sequence"/>
</dbReference>
<proteinExistence type="predicted"/>
<evidence type="ECO:0000313" key="1">
    <source>
        <dbReference type="EMBL" id="PQA98230.1"/>
    </source>
</evidence>
<dbReference type="GO" id="GO:0016787">
    <property type="term" value="F:hydrolase activity"/>
    <property type="evidence" value="ECO:0007669"/>
    <property type="project" value="UniProtKB-ARBA"/>
</dbReference>
<dbReference type="AlphaFoldDB" id="A0A1N7M710"/>
<name>A0A1N7M710_9FLAO</name>
<evidence type="ECO:0000313" key="2">
    <source>
        <dbReference type="EMBL" id="SIS81832.1"/>
    </source>
</evidence>
<reference evidence="1 4" key="1">
    <citation type="submission" date="2016-11" db="EMBL/GenBank/DDBJ databases">
        <title>Whole genomes of Flavobacteriaceae.</title>
        <authorList>
            <person name="Stine C."/>
            <person name="Li C."/>
            <person name="Tadesse D."/>
        </authorList>
    </citation>
    <scope>NUCLEOTIDE SEQUENCE [LARGE SCALE GENOMIC DNA]</scope>
    <source>
        <strain evidence="1 4">DSM 21068</strain>
    </source>
</reference>
<dbReference type="PANTHER" id="PTHR10151:SF120">
    <property type="entry name" value="BIS(5'-ADENOSYL)-TRIPHOSPHATASE"/>
    <property type="match status" value="1"/>
</dbReference>
<dbReference type="Gene3D" id="3.40.720.10">
    <property type="entry name" value="Alkaline Phosphatase, subunit A"/>
    <property type="match status" value="1"/>
</dbReference>
<organism evidence="2 3">
    <name type="scientific">Chryseobacterium piscicola</name>
    <dbReference type="NCBI Taxonomy" id="551459"/>
    <lineage>
        <taxon>Bacteria</taxon>
        <taxon>Pseudomonadati</taxon>
        <taxon>Bacteroidota</taxon>
        <taxon>Flavobacteriia</taxon>
        <taxon>Flavobacteriales</taxon>
        <taxon>Weeksellaceae</taxon>
        <taxon>Chryseobacterium group</taxon>
        <taxon>Chryseobacterium</taxon>
    </lineage>
</organism>
<evidence type="ECO:0000313" key="4">
    <source>
        <dbReference type="Proteomes" id="UP000238314"/>
    </source>
</evidence>
<reference evidence="2" key="2">
    <citation type="submission" date="2017-01" db="EMBL/GenBank/DDBJ databases">
        <authorList>
            <person name="Mah S.A."/>
            <person name="Swanson W.J."/>
            <person name="Moy G.W."/>
            <person name="Vacquier V.D."/>
        </authorList>
    </citation>
    <scope>NUCLEOTIDE SEQUENCE [LARGE SCALE GENOMIC DNA]</scope>
    <source>
        <strain evidence="2">DSM 21068</strain>
    </source>
</reference>
<dbReference type="RefSeq" id="WP_076451444.1">
    <property type="nucleotide sequence ID" value="NZ_FTOJ01000004.1"/>
</dbReference>
<dbReference type="EMBL" id="MUGO01000001">
    <property type="protein sequence ID" value="PQA98230.1"/>
    <property type="molecule type" value="Genomic_DNA"/>
</dbReference>
<dbReference type="EMBL" id="FTOJ01000004">
    <property type="protein sequence ID" value="SIS81832.1"/>
    <property type="molecule type" value="Genomic_DNA"/>
</dbReference>